<proteinExistence type="inferred from homology"/>
<dbReference type="InterPro" id="IPR036028">
    <property type="entry name" value="SH3-like_dom_sf"/>
</dbReference>
<sequence>MTAFNGYSSFDGLVEKTIFESKELANLFKEVSHKVLNAKNGSKECLISIMKKLNSRDPHASLMALNLLEYCAQTCGHKFRLEVACVEFAGECRSLLNSGRLPKNCSEKLKALIKKWAENEFKSDPTLYHIPQLYMQLKNEGYTFHVSEEEEPKLSLMGMLTSEDDDLAKAIALSLKETTLNKQATSQMNKSVHQDVREVKTLYDFEAVEDNELTFKAGEIIKVLDDSDPNWWKGSSCRGEGLFPANFVTADLTTDIESEKAAKVRKSVHFQEEVEVVECSTVSEIDEEKINETLNLIQNSDPEEDCDPAELLQLEEQCKSMSPLIDQELEKIDKQHITLMEYNQKVTDAFNMYHSLMAELPMYNYPIKNQMNDQVVAPSTSSFPSFLPSFSSSLPGQMLLQQHQQQQRVQDMSLYTVKQPNGHQQQHAQFYAPQSQIPPLQQQQLPQQFKQEATVQQQMHAQHIPLLPQQQIHLQQVGQQQQMLNTFQQPVTASPDLI</sequence>
<dbReference type="InterPro" id="IPR001452">
    <property type="entry name" value="SH3_domain"/>
</dbReference>
<gene>
    <name evidence="11" type="primary">20195007</name>
    <name evidence="10" type="ORF">HELRODRAFT_108581</name>
</gene>
<keyword evidence="12" id="KW-1185">Reference proteome</keyword>
<comment type="subcellular location">
    <subcellularLocation>
        <location evidence="1">Endosome</location>
    </subcellularLocation>
</comment>
<dbReference type="EMBL" id="AMQM01002245">
    <property type="status" value="NOT_ANNOTATED_CDS"/>
    <property type="molecule type" value="Genomic_DNA"/>
</dbReference>
<dbReference type="Pfam" id="PF00790">
    <property type="entry name" value="VHS"/>
    <property type="match status" value="1"/>
</dbReference>
<name>T1EEK5_HELRO</name>
<dbReference type="Pfam" id="PF02809">
    <property type="entry name" value="UIM"/>
    <property type="match status" value="1"/>
</dbReference>
<dbReference type="PRINTS" id="PR00452">
    <property type="entry name" value="SH3DOMAIN"/>
</dbReference>
<evidence type="ECO:0000256" key="5">
    <source>
        <dbReference type="ARBA" id="ARBA00022753"/>
    </source>
</evidence>
<dbReference type="EMBL" id="AMQM01002246">
    <property type="status" value="NOT_ANNOTATED_CDS"/>
    <property type="molecule type" value="Genomic_DNA"/>
</dbReference>
<dbReference type="PROSITE" id="PS50002">
    <property type="entry name" value="SH3"/>
    <property type="match status" value="1"/>
</dbReference>
<dbReference type="CDD" id="cd11820">
    <property type="entry name" value="SH3_STAM"/>
    <property type="match status" value="1"/>
</dbReference>
<evidence type="ECO:0000313" key="11">
    <source>
        <dbReference type="EnsemblMetazoa" id="HelroP108581"/>
    </source>
</evidence>
<organism evidence="11 12">
    <name type="scientific">Helobdella robusta</name>
    <name type="common">Californian leech</name>
    <dbReference type="NCBI Taxonomy" id="6412"/>
    <lineage>
        <taxon>Eukaryota</taxon>
        <taxon>Metazoa</taxon>
        <taxon>Spiralia</taxon>
        <taxon>Lophotrochozoa</taxon>
        <taxon>Annelida</taxon>
        <taxon>Clitellata</taxon>
        <taxon>Hirudinea</taxon>
        <taxon>Rhynchobdellida</taxon>
        <taxon>Glossiphoniidae</taxon>
        <taxon>Helobdella</taxon>
    </lineage>
</organism>
<dbReference type="PANTHER" id="PTHR45929">
    <property type="entry name" value="JAK PATHWAY SIGNAL TRANSDUCTION ADAPTOR MOLECULE"/>
    <property type="match status" value="1"/>
</dbReference>
<dbReference type="KEGG" id="hro:HELRODRAFT_108581"/>
<feature type="domain" description="SH3" evidence="8">
    <location>
        <begin position="194"/>
        <end position="253"/>
    </location>
</feature>
<dbReference type="InParanoid" id="T1EEK5"/>
<reference evidence="11" key="3">
    <citation type="submission" date="2015-06" db="UniProtKB">
        <authorList>
            <consortium name="EnsemblMetazoa"/>
        </authorList>
    </citation>
    <scope>IDENTIFICATION</scope>
</reference>
<dbReference type="PANTHER" id="PTHR45929:SF3">
    <property type="entry name" value="JAK PATHWAY SIGNAL TRANSDUCTION ADAPTOR MOLECULE"/>
    <property type="match status" value="1"/>
</dbReference>
<dbReference type="SUPFAM" id="SSF50044">
    <property type="entry name" value="SH3-domain"/>
    <property type="match status" value="1"/>
</dbReference>
<evidence type="ECO:0000259" key="8">
    <source>
        <dbReference type="PROSITE" id="PS50002"/>
    </source>
</evidence>
<dbReference type="CTD" id="20195007"/>
<dbReference type="PROSITE" id="PS50330">
    <property type="entry name" value="UIM"/>
    <property type="match status" value="1"/>
</dbReference>
<evidence type="ECO:0000313" key="10">
    <source>
        <dbReference type="EMBL" id="ESN90377.1"/>
    </source>
</evidence>
<dbReference type="InterPro" id="IPR003903">
    <property type="entry name" value="UIM_dom"/>
</dbReference>
<dbReference type="GO" id="GO:0035091">
    <property type="term" value="F:phosphatidylinositol binding"/>
    <property type="evidence" value="ECO:0007669"/>
    <property type="project" value="InterPro"/>
</dbReference>
<accession>T1EEK5</accession>
<dbReference type="SMART" id="SM00326">
    <property type="entry name" value="SH3"/>
    <property type="match status" value="1"/>
</dbReference>
<dbReference type="GeneID" id="20195007"/>
<dbReference type="InterPro" id="IPR002014">
    <property type="entry name" value="VHS_dom"/>
</dbReference>
<dbReference type="Gene3D" id="1.20.5.1940">
    <property type="match status" value="1"/>
</dbReference>
<dbReference type="EMBL" id="KB097753">
    <property type="protein sequence ID" value="ESN90377.1"/>
    <property type="molecule type" value="Genomic_DNA"/>
</dbReference>
<evidence type="ECO:0008006" key="13">
    <source>
        <dbReference type="Google" id="ProtNLM"/>
    </source>
</evidence>
<keyword evidence="5" id="KW-0967">Endosome</keyword>
<dbReference type="AlphaFoldDB" id="T1EEK5"/>
<evidence type="ECO:0000256" key="2">
    <source>
        <dbReference type="ARBA" id="ARBA00009666"/>
    </source>
</evidence>
<dbReference type="OrthoDB" id="10068368at2759"/>
<evidence type="ECO:0000313" key="12">
    <source>
        <dbReference type="Proteomes" id="UP000015101"/>
    </source>
</evidence>
<evidence type="ECO:0000256" key="7">
    <source>
        <dbReference type="PROSITE-ProRule" id="PRU00192"/>
    </source>
</evidence>
<evidence type="ECO:0000256" key="1">
    <source>
        <dbReference type="ARBA" id="ARBA00004177"/>
    </source>
</evidence>
<dbReference type="Gene3D" id="1.25.40.90">
    <property type="match status" value="1"/>
</dbReference>
<dbReference type="SUPFAM" id="SSF48464">
    <property type="entry name" value="ENTH/VHS domain"/>
    <property type="match status" value="1"/>
</dbReference>
<dbReference type="eggNOG" id="KOG2199">
    <property type="taxonomic scope" value="Eukaryota"/>
</dbReference>
<dbReference type="OMA" id="HITLMEY"/>
<dbReference type="Proteomes" id="UP000015101">
    <property type="component" value="Unassembled WGS sequence"/>
</dbReference>
<dbReference type="EnsemblMetazoa" id="HelroT108581">
    <property type="protein sequence ID" value="HelroP108581"/>
    <property type="gene ID" value="HelroG108581"/>
</dbReference>
<reference evidence="10 12" key="2">
    <citation type="journal article" date="2013" name="Nature">
        <title>Insights into bilaterian evolution from three spiralian genomes.</title>
        <authorList>
            <person name="Simakov O."/>
            <person name="Marletaz F."/>
            <person name="Cho S.J."/>
            <person name="Edsinger-Gonzales E."/>
            <person name="Havlak P."/>
            <person name="Hellsten U."/>
            <person name="Kuo D.H."/>
            <person name="Larsson T."/>
            <person name="Lv J."/>
            <person name="Arendt D."/>
            <person name="Savage R."/>
            <person name="Osoegawa K."/>
            <person name="de Jong P."/>
            <person name="Grimwood J."/>
            <person name="Chapman J.A."/>
            <person name="Shapiro H."/>
            <person name="Aerts A."/>
            <person name="Otillar R.P."/>
            <person name="Terry A.Y."/>
            <person name="Boore J.L."/>
            <person name="Grigoriev I.V."/>
            <person name="Lindberg D.R."/>
            <person name="Seaver E.C."/>
            <person name="Weisblat D.A."/>
            <person name="Putnam N.H."/>
            <person name="Rokhsar D.S."/>
        </authorList>
    </citation>
    <scope>NUCLEOTIDE SEQUENCE</scope>
</reference>
<keyword evidence="6" id="KW-0653">Protein transport</keyword>
<dbReference type="InterPro" id="IPR008942">
    <property type="entry name" value="ENTH_VHS"/>
</dbReference>
<evidence type="ECO:0000256" key="6">
    <source>
        <dbReference type="ARBA" id="ARBA00022927"/>
    </source>
</evidence>
<dbReference type="PROSITE" id="PS50179">
    <property type="entry name" value="VHS"/>
    <property type="match status" value="1"/>
</dbReference>
<dbReference type="Gene3D" id="2.30.30.40">
    <property type="entry name" value="SH3 Domains"/>
    <property type="match status" value="1"/>
</dbReference>
<dbReference type="RefSeq" id="XP_009031323.1">
    <property type="nucleotide sequence ID" value="XM_009033075.1"/>
</dbReference>
<evidence type="ECO:0000256" key="3">
    <source>
        <dbReference type="ARBA" id="ARBA00022443"/>
    </source>
</evidence>
<comment type="similarity">
    <text evidence="2">Belongs to the STAM family.</text>
</comment>
<dbReference type="GO" id="GO:0043130">
    <property type="term" value="F:ubiquitin binding"/>
    <property type="evidence" value="ECO:0007669"/>
    <property type="project" value="InterPro"/>
</dbReference>
<dbReference type="GO" id="GO:0033565">
    <property type="term" value="C:ESCRT-0 complex"/>
    <property type="evidence" value="ECO:0000318"/>
    <property type="project" value="GO_Central"/>
</dbReference>
<evidence type="ECO:0000256" key="4">
    <source>
        <dbReference type="ARBA" id="ARBA00022448"/>
    </source>
</evidence>
<feature type="domain" description="VHS" evidence="9">
    <location>
        <begin position="30"/>
        <end position="145"/>
    </location>
</feature>
<keyword evidence="4" id="KW-0813">Transport</keyword>
<protein>
    <recommendedName>
        <fullName evidence="13">Signal transducing adapter molecule 1</fullName>
    </recommendedName>
</protein>
<evidence type="ECO:0000259" key="9">
    <source>
        <dbReference type="PROSITE" id="PS50179"/>
    </source>
</evidence>
<dbReference type="InterPro" id="IPR050670">
    <property type="entry name" value="STAM"/>
</dbReference>
<reference evidence="12" key="1">
    <citation type="submission" date="2012-12" db="EMBL/GenBank/DDBJ databases">
        <authorList>
            <person name="Hellsten U."/>
            <person name="Grimwood J."/>
            <person name="Chapman J.A."/>
            <person name="Shapiro H."/>
            <person name="Aerts A."/>
            <person name="Otillar R.P."/>
            <person name="Terry A.Y."/>
            <person name="Boore J.L."/>
            <person name="Simakov O."/>
            <person name="Marletaz F."/>
            <person name="Cho S.-J."/>
            <person name="Edsinger-Gonzales E."/>
            <person name="Havlak P."/>
            <person name="Kuo D.-H."/>
            <person name="Larsson T."/>
            <person name="Lv J."/>
            <person name="Arendt D."/>
            <person name="Savage R."/>
            <person name="Osoegawa K."/>
            <person name="de Jong P."/>
            <person name="Lindberg D.R."/>
            <person name="Seaver E.C."/>
            <person name="Weisblat D.A."/>
            <person name="Putnam N.H."/>
            <person name="Grigoriev I.V."/>
            <person name="Rokhsar D.S."/>
        </authorList>
    </citation>
    <scope>NUCLEOTIDE SEQUENCE</scope>
</reference>
<dbReference type="GO" id="GO:0043328">
    <property type="term" value="P:protein transport to vacuole involved in ubiquitin-dependent protein catabolic process via the multivesicular body sorting pathway"/>
    <property type="evidence" value="ECO:0000318"/>
    <property type="project" value="GO_Central"/>
</dbReference>
<dbReference type="HOGENOM" id="CLU_010104_0_0_1"/>
<dbReference type="SMART" id="SM00288">
    <property type="entry name" value="VHS"/>
    <property type="match status" value="1"/>
</dbReference>
<dbReference type="Pfam" id="PF00018">
    <property type="entry name" value="SH3_1"/>
    <property type="match status" value="1"/>
</dbReference>
<keyword evidence="3 7" id="KW-0728">SH3 domain</keyword>
<dbReference type="STRING" id="6412.T1EEK5"/>